<keyword evidence="3" id="KW-0285">Flavoprotein</keyword>
<dbReference type="InterPro" id="IPR016166">
    <property type="entry name" value="FAD-bd_PCMH"/>
</dbReference>
<dbReference type="Proteomes" id="UP000190460">
    <property type="component" value="Unassembled WGS sequence"/>
</dbReference>
<gene>
    <name evidence="7" type="ORF">SAMN02745130_03657</name>
</gene>
<dbReference type="InterPro" id="IPR051264">
    <property type="entry name" value="FAD-oxidored/transferase_4"/>
</dbReference>
<dbReference type="InterPro" id="IPR004113">
    <property type="entry name" value="FAD-bd_oxidored_4_C"/>
</dbReference>
<dbReference type="Gene3D" id="3.30.70.2740">
    <property type="match status" value="1"/>
</dbReference>
<evidence type="ECO:0000256" key="3">
    <source>
        <dbReference type="ARBA" id="ARBA00022630"/>
    </source>
</evidence>
<evidence type="ECO:0000256" key="2">
    <source>
        <dbReference type="ARBA" id="ARBA00008000"/>
    </source>
</evidence>
<keyword evidence="4" id="KW-0274">FAD</keyword>
<organism evidence="7 8">
    <name type="scientific">Thiothrix eikelboomii</name>
    <dbReference type="NCBI Taxonomy" id="92487"/>
    <lineage>
        <taxon>Bacteria</taxon>
        <taxon>Pseudomonadati</taxon>
        <taxon>Pseudomonadota</taxon>
        <taxon>Gammaproteobacteria</taxon>
        <taxon>Thiotrichales</taxon>
        <taxon>Thiotrichaceae</taxon>
        <taxon>Thiothrix</taxon>
    </lineage>
</organism>
<evidence type="ECO:0000259" key="6">
    <source>
        <dbReference type="PROSITE" id="PS51387"/>
    </source>
</evidence>
<keyword evidence="5" id="KW-0560">Oxidoreductase</keyword>
<dbReference type="GO" id="GO:0071949">
    <property type="term" value="F:FAD binding"/>
    <property type="evidence" value="ECO:0007669"/>
    <property type="project" value="InterPro"/>
</dbReference>
<dbReference type="Gene3D" id="1.10.45.10">
    <property type="entry name" value="Vanillyl-alcohol Oxidase, Chain A, domain 4"/>
    <property type="match status" value="1"/>
</dbReference>
<dbReference type="RefSeq" id="WP_078924097.1">
    <property type="nucleotide sequence ID" value="NZ_FUYB01000027.1"/>
</dbReference>
<evidence type="ECO:0000256" key="1">
    <source>
        <dbReference type="ARBA" id="ARBA00001974"/>
    </source>
</evidence>
<dbReference type="GO" id="GO:0016491">
    <property type="term" value="F:oxidoreductase activity"/>
    <property type="evidence" value="ECO:0007669"/>
    <property type="project" value="UniProtKB-KW"/>
</dbReference>
<dbReference type="GO" id="GO:0022904">
    <property type="term" value="P:respiratory electron transport chain"/>
    <property type="evidence" value="ECO:0007669"/>
    <property type="project" value="TreeGrafter"/>
</dbReference>
<dbReference type="AlphaFoldDB" id="A0A1T4XY81"/>
<dbReference type="Gene3D" id="3.30.70.2190">
    <property type="match status" value="1"/>
</dbReference>
<reference evidence="7 8" key="1">
    <citation type="submission" date="2017-02" db="EMBL/GenBank/DDBJ databases">
        <authorList>
            <person name="Peterson S.W."/>
        </authorList>
    </citation>
    <scope>NUCLEOTIDE SEQUENCE [LARGE SCALE GENOMIC DNA]</scope>
    <source>
        <strain evidence="7 8">ATCC 49788</strain>
    </source>
</reference>
<keyword evidence="8" id="KW-1185">Reference proteome</keyword>
<evidence type="ECO:0000313" key="7">
    <source>
        <dbReference type="EMBL" id="SKA94490.1"/>
    </source>
</evidence>
<evidence type="ECO:0000313" key="8">
    <source>
        <dbReference type="Proteomes" id="UP000190460"/>
    </source>
</evidence>
<sequence>MLNPEVLVQLHHIVGDQGLRTDVLSLQTYGRDWTKIYEPAPSAIALPKSTEQVQAIIQLANQAGFKIVPSGGRTGLSGGAVAAQGEVVVSLERMRHILDFNVQDRSLTCEAGVITAQIQQFAAEQNLFYPVDFAAAGSSQIGGNIATNAGGIKVIRYGLTRQQVLGLEVVTGQGELLKLNHGLVKNATGYDLRHLFIGSEGTLGIITQASLQLIRAPDNLTVLVLGVPAFAALMQVLLRFQANLDLTAFEFFSAEALHYVVQDQGLAKPFATPAPYYALLEFENDSAGREQAALQAFQDGLAQNIVLDGVMSQSQTQAKALWRLRELISETISVYTPYKNDLSVRVSQVAEFLQAVDQLVAERYAAFEVIWYGHIGDGNLHLNILKPATMEKADFFEHCAAVNEQVFALTQSLKGSISAEHGVGLLKRDYLAYSRSPEEIAYMRAMKALFDPNQVLNPGKLLS</sequence>
<dbReference type="PANTHER" id="PTHR43716:SF1">
    <property type="entry name" value="D-2-HYDROXYGLUTARATE DEHYDROGENASE, MITOCHONDRIAL"/>
    <property type="match status" value="1"/>
</dbReference>
<dbReference type="PROSITE" id="PS51387">
    <property type="entry name" value="FAD_PCMH"/>
    <property type="match status" value="1"/>
</dbReference>
<dbReference type="InterPro" id="IPR036318">
    <property type="entry name" value="FAD-bd_PCMH-like_sf"/>
</dbReference>
<comment type="cofactor">
    <cofactor evidence="1">
        <name>FAD</name>
        <dbReference type="ChEBI" id="CHEBI:57692"/>
    </cofactor>
</comment>
<dbReference type="InterPro" id="IPR016169">
    <property type="entry name" value="FAD-bd_PCMH_sub2"/>
</dbReference>
<dbReference type="FunFam" id="1.10.45.10:FF:000001">
    <property type="entry name" value="D-lactate dehydrogenase mitochondrial"/>
    <property type="match status" value="1"/>
</dbReference>
<protein>
    <submittedName>
        <fullName evidence="7">FAD/FMN-containing dehydrogenase</fullName>
    </submittedName>
</protein>
<dbReference type="EMBL" id="FUYB01000027">
    <property type="protein sequence ID" value="SKA94490.1"/>
    <property type="molecule type" value="Genomic_DNA"/>
</dbReference>
<dbReference type="InterPro" id="IPR016164">
    <property type="entry name" value="FAD-linked_Oxase-like_C"/>
</dbReference>
<dbReference type="Pfam" id="PF02913">
    <property type="entry name" value="FAD-oxidase_C"/>
    <property type="match status" value="1"/>
</dbReference>
<dbReference type="SUPFAM" id="SSF55103">
    <property type="entry name" value="FAD-linked oxidases, C-terminal domain"/>
    <property type="match status" value="1"/>
</dbReference>
<dbReference type="Gene3D" id="3.30.465.10">
    <property type="match status" value="1"/>
</dbReference>
<dbReference type="FunFam" id="3.30.465.10:FF:000025">
    <property type="entry name" value="FAD-binding oxidoreductase"/>
    <property type="match status" value="1"/>
</dbReference>
<dbReference type="Pfam" id="PF01565">
    <property type="entry name" value="FAD_binding_4"/>
    <property type="match status" value="1"/>
</dbReference>
<proteinExistence type="inferred from homology"/>
<feature type="domain" description="FAD-binding PCMH-type" evidence="6">
    <location>
        <begin position="37"/>
        <end position="216"/>
    </location>
</feature>
<dbReference type="SUPFAM" id="SSF56176">
    <property type="entry name" value="FAD-binding/transporter-associated domain-like"/>
    <property type="match status" value="1"/>
</dbReference>
<evidence type="ECO:0000256" key="4">
    <source>
        <dbReference type="ARBA" id="ARBA00022827"/>
    </source>
</evidence>
<comment type="similarity">
    <text evidence="2">Belongs to the FAD-binding oxidoreductase/transferase type 4 family.</text>
</comment>
<dbReference type="InterPro" id="IPR006094">
    <property type="entry name" value="Oxid_FAD_bind_N"/>
</dbReference>
<dbReference type="OrthoDB" id="9811557at2"/>
<dbReference type="PANTHER" id="PTHR43716">
    <property type="entry name" value="D-2-HYDROXYGLUTARATE DEHYDROGENASE, MITOCHONDRIAL"/>
    <property type="match status" value="1"/>
</dbReference>
<dbReference type="InterPro" id="IPR016171">
    <property type="entry name" value="Vanillyl_alc_oxidase_C-sub2"/>
</dbReference>
<dbReference type="STRING" id="92487.SAMN02745130_03657"/>
<name>A0A1T4XY81_9GAMM</name>
<accession>A0A1T4XY81</accession>
<evidence type="ECO:0000256" key="5">
    <source>
        <dbReference type="ARBA" id="ARBA00023002"/>
    </source>
</evidence>